<dbReference type="Proteomes" id="UP000001940">
    <property type="component" value="Chromosome X"/>
</dbReference>
<feature type="repeat" description="Filamin" evidence="3">
    <location>
        <begin position="1350"/>
        <end position="1443"/>
    </location>
</feature>
<reference evidence="5 6" key="1">
    <citation type="journal article" date="1998" name="Science">
        <title>Genome sequence of the nematode C. elegans: a platform for investigating biology.</title>
        <authorList>
            <consortium name="The C. elegans sequencing consortium"/>
            <person name="Sulson J.E."/>
            <person name="Waterston R."/>
        </authorList>
    </citation>
    <scope>NUCLEOTIDE SEQUENCE [LARGE SCALE GENOMIC DNA]</scope>
    <source>
        <strain evidence="5 6">Bristol N2</strain>
    </source>
</reference>
<feature type="repeat" description="Filamin" evidence="3">
    <location>
        <begin position="1022"/>
        <end position="1117"/>
    </location>
</feature>
<dbReference type="FunFam" id="2.60.40.10:FF:001145">
    <property type="entry name" value="Jitterbug, isoform I"/>
    <property type="match status" value="1"/>
</dbReference>
<comment type="similarity">
    <text evidence="1">Belongs to the filamin family.</text>
</comment>
<feature type="compositionally biased region" description="Low complexity" evidence="4">
    <location>
        <begin position="563"/>
        <end position="574"/>
    </location>
</feature>
<gene>
    <name evidence="5 7" type="primary">fln-2</name>
    <name evidence="7" type="ORF">C23F12.1</name>
    <name evidence="5" type="ORF">CELE_C23F12.1</name>
</gene>
<dbReference type="ExpressionAtlas" id="A0A0K3ASN9">
    <property type="expression patterns" value="baseline and differential"/>
</dbReference>
<dbReference type="GO" id="GO:0051015">
    <property type="term" value="F:actin filament binding"/>
    <property type="evidence" value="ECO:0007669"/>
    <property type="project" value="InterPro"/>
</dbReference>
<dbReference type="InterPro" id="IPR044801">
    <property type="entry name" value="Filamin"/>
</dbReference>
<keyword evidence="8" id="KW-1267">Proteomics identification</keyword>
<feature type="compositionally biased region" description="Basic and acidic residues" evidence="4">
    <location>
        <begin position="457"/>
        <end position="474"/>
    </location>
</feature>
<feature type="compositionally biased region" description="Basic and acidic residues" evidence="4">
    <location>
        <begin position="167"/>
        <end position="179"/>
    </location>
</feature>
<feature type="repeat" description="Filamin" evidence="3">
    <location>
        <begin position="1669"/>
        <end position="1763"/>
    </location>
</feature>
<dbReference type="GO" id="GO:0030036">
    <property type="term" value="P:actin cytoskeleton organization"/>
    <property type="evidence" value="ECO:0007669"/>
    <property type="project" value="InterPro"/>
</dbReference>
<feature type="compositionally biased region" description="Basic and acidic residues" evidence="4">
    <location>
        <begin position="492"/>
        <end position="504"/>
    </location>
</feature>
<dbReference type="PeptideAtlas" id="A0A0K3ASN9"/>
<dbReference type="Pfam" id="PF00630">
    <property type="entry name" value="Filamin"/>
    <property type="match status" value="12"/>
</dbReference>
<dbReference type="GeneID" id="181168"/>
<accession>A0A0K3ASN9</accession>
<feature type="compositionally biased region" description="Polar residues" evidence="4">
    <location>
        <begin position="49"/>
        <end position="64"/>
    </location>
</feature>
<dbReference type="SUPFAM" id="SSF81296">
    <property type="entry name" value="E set domains"/>
    <property type="match status" value="13"/>
</dbReference>
<dbReference type="InterPro" id="IPR001298">
    <property type="entry name" value="Filamin/ABP280_rpt"/>
</dbReference>
<feature type="compositionally biased region" description="Basic and acidic residues" evidence="4">
    <location>
        <begin position="810"/>
        <end position="840"/>
    </location>
</feature>
<dbReference type="WormBase" id="C23F12.1q">
    <property type="protein sequence ID" value="CE50476"/>
    <property type="gene ID" value="WBGene00016006"/>
    <property type="gene designation" value="fln-2"/>
</dbReference>
<feature type="region of interest" description="Disordered" evidence="4">
    <location>
        <begin position="281"/>
        <end position="301"/>
    </location>
</feature>
<dbReference type="SMR" id="A0A0K3ASN9"/>
<keyword evidence="6" id="KW-1185">Reference proteome</keyword>
<feature type="compositionally biased region" description="Basic and acidic residues" evidence="4">
    <location>
        <begin position="197"/>
        <end position="207"/>
    </location>
</feature>
<dbReference type="OrthoDB" id="18740at2759"/>
<dbReference type="Gene3D" id="2.60.40.10">
    <property type="entry name" value="Immunoglobulins"/>
    <property type="match status" value="13"/>
</dbReference>
<dbReference type="AGR" id="WB:WBGene00016006"/>
<evidence type="ECO:0000256" key="3">
    <source>
        <dbReference type="PROSITE-ProRule" id="PRU00087"/>
    </source>
</evidence>
<feature type="compositionally biased region" description="Basic residues" evidence="4">
    <location>
        <begin position="841"/>
        <end position="851"/>
    </location>
</feature>
<dbReference type="InterPro" id="IPR014756">
    <property type="entry name" value="Ig_E-set"/>
</dbReference>
<feature type="repeat" description="Filamin" evidence="3">
    <location>
        <begin position="1131"/>
        <end position="1206"/>
    </location>
</feature>
<feature type="region of interest" description="Disordered" evidence="4">
    <location>
        <begin position="800"/>
        <end position="861"/>
    </location>
</feature>
<feature type="repeat" description="Filamin" evidence="3">
    <location>
        <begin position="1441"/>
        <end position="1535"/>
    </location>
</feature>
<dbReference type="CTD" id="181168"/>
<name>A0A0K3ASN9_CAEEL</name>
<evidence type="ECO:0000313" key="7">
    <source>
        <dbReference type="WormBase" id="C23F12.1q"/>
    </source>
</evidence>
<dbReference type="PANTHER" id="PTHR38537">
    <property type="entry name" value="JITTERBUG, ISOFORM N"/>
    <property type="match status" value="1"/>
</dbReference>
<evidence type="ECO:0000313" key="6">
    <source>
        <dbReference type="Proteomes" id="UP000001940"/>
    </source>
</evidence>
<keyword evidence="2" id="KW-0677">Repeat</keyword>
<feature type="region of interest" description="Disordered" evidence="4">
    <location>
        <begin position="1640"/>
        <end position="1670"/>
    </location>
</feature>
<feature type="compositionally biased region" description="Low complexity" evidence="4">
    <location>
        <begin position="800"/>
        <end position="809"/>
    </location>
</feature>
<feature type="region of interest" description="Disordered" evidence="4">
    <location>
        <begin position="444"/>
        <end position="504"/>
    </location>
</feature>
<sequence length="2030" mass="223518">MLRSPQLLRESRKADKPWQSSYAPSSSRNAFSQSPHRDWSASTVYDRVYNSNSDVERTLSPSDPSRNRNIRETTTVIHRTPSPTGLRTQEFAERIARSPSPTGYEREFVEKRTTYRSPSPARTSSVAHSHISEVPLSPIQGMDTPFDHHERVKKVERMDPLADEEEREQRRNQLERDSKNTLGYTVAQYGDGEKRYFGDTLEKKDRPPSAGYYSSVQQRSTSPEYSTVYERYDRKSEKPDLPPRVEGHVSASYKGYEPVYSEVTTTRTTTTTEYENIDKKPNVPKKRATTPEGHVEPVNDNEEKDRQAFLRTQSEKVFEPVDAPLRRSDEKESIYDLPPQERLHKYPEEPTIALGEKANTSAIAAYTKGRQDDIDEVSRNASFPSAPTINYNERSDEVSNYNRTKEDHYGVVGEYPTAPKIAYSDSKEAVIREHYAQAKEDPYATVGECPPAPEISLRSDKLNETKNEYRRTTDSDQQDGKAGPPPPVIEISKAEQARRTEEYLRVKSEDDKILAKHGFTRKPEPSIEIQEPVTEQIRDDVVETAIAPEVPLRPVEELPHSPAPSSRSTPATTPKLSAKFRKDGKEGKPFDFGKSKFVCKHDVIKRGKEVEVKLEGIKLGKEDQLRVVVLPPANKAIPGANGGPPTEVDTKVKKSSSKYEISFKPTEVGTHKVFAYVNDMQHPLSPFAVRVYDASEIIVGEIPNQSNLNDTVEFTVDAGRAGFGNLEMAIKDADGVIIPSHVAQLESGSAKFLVTFTPATKGPHTVNITFNKEVLKNSPFEVNIVDAPLPAPVVLEPASGASAVASPSLSKKELKEQEKEKKREEKERAKREKEERATLKKEKKSKSHRFPAKTTVSKIPSLSRVGQPSSLVVEVSGHDQLEIRVLDSKKSEIGTDIVEIEPGHMQINFTPAQVGDHEIDVRYGGVPVTGSPFTCRAYDPAKIKVGAIPKGLLDKPVYFTVDASEAGVGNLEVAVCEGRVPSMAHALGHHKYDISFVPKEDVDHTITVRFNNEPVPGSPFLCQLVATAQATATGAGLERIPVDEETEIQILTDEIDSAPEARVRDPQGNDLPVNVTRSRENETLHIATYVPKCVGNHLIDIFLQGEPIAGSPFTAKAYDARKTVLVPPANAVVGKPATFVIDAARSGAGNMEIIVSVDNRNVPNFVQAEGQARFKVSFTPQDAKDHTISVKFNGISVPGSPLICSVSSAGSVPAAVVLPAAAVIGAETAVAARERIKHTPQHSSEQIKQTTTTVLQKTPEIRETVEKTGLARELNSAQIGQKKGFTIDNINKSSDCNVIITDPKGGPLPVRCYKQQDDSYWVEFTPEHLGTHTIEVTFGDVPVPGSPFKTEVIDPKNVEIRGLSDQVLLRHATTINVDRRNAGNGELQVEITDPTGSPLRTEMLKSPGGEDRITFLPNQTGPHKINVKVAGFQIPGYPQTILVSEQEKPAVYGAAVDQSIKIGEPASLIFDPKKTNGGLKIHATGPDGQKVHHNVMRRPNGTSEVVFYPEETGTYNVSIDFNNRPITGSPFTVNVVDPTKVIVNDLDMDRDGTLLLRLGHSNSFDVDATAAGPGKLRAEVRDADSSLIGNGPVVEDMGQGKYRVRFNPDQPGKYSIYLYWNELPVESAFPVRARSSAEDLPTTSRAVREPIPPPVTTTYHTREKSSGSNADDEISRIMVRGDGLHRAVLKEHNEFIIDGSDINKEGRITATLLGSKADIPVRIQQLGHNVYKATYTPLTGGTYELHILWNGKHVKGSPFAVSADTSAHLADLIDVDASTLKIGIINENIKTLIDTRRAGSGQLSALCMGPNKPAYCELYDHRDGTYALCVRPAEIGKHTLVIKYDDEHVKGSPFVVHVSLPPDPSKVRVYGPGVEHGILSLFKSNFVVETRGAGAGQLTVRVRGPKGAFNVEMQREKKNERTIHCKYEPKEPGDYQVEVKWHGEHVPGSPFLVMIVDTEKELSRYLRGEAPSPTPATPFIPPGWVAPPQMYPMQPGQQRFLPPPGHFGPMGVPSPYGSVPPPTKHKGRNH</sequence>
<evidence type="ECO:0000256" key="1">
    <source>
        <dbReference type="ARBA" id="ARBA00009238"/>
    </source>
</evidence>
<feature type="region of interest" description="Disordered" evidence="4">
    <location>
        <begin position="548"/>
        <end position="575"/>
    </location>
</feature>
<dbReference type="PROSITE" id="PS50194">
    <property type="entry name" value="FILAMIN_REPEAT"/>
    <property type="match status" value="13"/>
</dbReference>
<dbReference type="PANTHER" id="PTHR38537:SF16">
    <property type="entry name" value="CALPONIN-HOMOLOGY (CH) DOMAIN-CONTAINING PROTEIN"/>
    <property type="match status" value="1"/>
</dbReference>
<feature type="repeat" description="Filamin" evidence="3">
    <location>
        <begin position="1765"/>
        <end position="1858"/>
    </location>
</feature>
<feature type="repeat" description="Filamin" evidence="3">
    <location>
        <begin position="1269"/>
        <end position="1352"/>
    </location>
</feature>
<feature type="repeat" description="Filamin" evidence="3">
    <location>
        <begin position="1859"/>
        <end position="1955"/>
    </location>
</feature>
<feature type="repeat" description="Filamin" evidence="3">
    <location>
        <begin position="863"/>
        <end position="937"/>
    </location>
</feature>
<protein>
    <submittedName>
        <fullName evidence="5">ZM domain-containing protein</fullName>
    </submittedName>
</protein>
<feature type="repeat" description="Filamin" evidence="3">
    <location>
        <begin position="1533"/>
        <end position="1628"/>
    </location>
</feature>
<feature type="compositionally biased region" description="Polar residues" evidence="4">
    <location>
        <begin position="212"/>
        <end position="225"/>
    </location>
</feature>
<feature type="region of interest" description="Disordered" evidence="4">
    <location>
        <begin position="197"/>
        <end position="226"/>
    </location>
</feature>
<evidence type="ECO:0000313" key="5">
    <source>
        <dbReference type="EMBL" id="CTQ87043.1"/>
    </source>
</evidence>
<dbReference type="EMBL" id="BX284606">
    <property type="protein sequence ID" value="CTQ87043.1"/>
    <property type="molecule type" value="Genomic_DNA"/>
</dbReference>
<dbReference type="Bgee" id="WBGene00016006">
    <property type="expression patterns" value="Expressed in pharyngeal muscle cell (C elegans) and 3 other cell types or tissues"/>
</dbReference>
<evidence type="ECO:0007829" key="8">
    <source>
        <dbReference type="PeptideAtlas" id="A0A0K3ASN9"/>
    </source>
</evidence>
<proteinExistence type="evidence at protein level"/>
<feature type="compositionally biased region" description="Polar residues" evidence="4">
    <location>
        <begin position="72"/>
        <end position="85"/>
    </location>
</feature>
<feature type="compositionally biased region" description="Polar residues" evidence="4">
    <location>
        <begin position="18"/>
        <end position="34"/>
    </location>
</feature>
<dbReference type="InterPro" id="IPR017868">
    <property type="entry name" value="Filamin/ABP280_repeat-like"/>
</dbReference>
<feature type="region of interest" description="Disordered" evidence="4">
    <location>
        <begin position="2004"/>
        <end position="2030"/>
    </location>
</feature>
<dbReference type="RefSeq" id="NP_001300332.1">
    <property type="nucleotide sequence ID" value="NM_001313403.3"/>
</dbReference>
<feature type="region of interest" description="Disordered" evidence="4">
    <location>
        <begin position="157"/>
        <end position="179"/>
    </location>
</feature>
<organism evidence="5 6">
    <name type="scientific">Caenorhabditis elegans</name>
    <dbReference type="NCBI Taxonomy" id="6239"/>
    <lineage>
        <taxon>Eukaryota</taxon>
        <taxon>Metazoa</taxon>
        <taxon>Ecdysozoa</taxon>
        <taxon>Nematoda</taxon>
        <taxon>Chromadorea</taxon>
        <taxon>Rhabditida</taxon>
        <taxon>Rhabditina</taxon>
        <taxon>Rhabditomorpha</taxon>
        <taxon>Rhabditoidea</taxon>
        <taxon>Rhabditidae</taxon>
        <taxon>Peloderinae</taxon>
        <taxon>Caenorhabditis</taxon>
    </lineage>
</organism>
<feature type="repeat" description="Filamin" evidence="3">
    <location>
        <begin position="607"/>
        <end position="691"/>
    </location>
</feature>
<evidence type="ECO:0000256" key="4">
    <source>
        <dbReference type="SAM" id="MobiDB-lite"/>
    </source>
</evidence>
<feature type="region of interest" description="Disordered" evidence="4">
    <location>
        <begin position="1"/>
        <end position="85"/>
    </location>
</feature>
<feature type="repeat" description="Filamin" evidence="3">
    <location>
        <begin position="689"/>
        <end position="784"/>
    </location>
</feature>
<evidence type="ECO:0000256" key="2">
    <source>
        <dbReference type="ARBA" id="ARBA00022737"/>
    </source>
</evidence>
<feature type="repeat" description="Filamin" evidence="3">
    <location>
        <begin position="947"/>
        <end position="1024"/>
    </location>
</feature>
<dbReference type="SMART" id="SM00557">
    <property type="entry name" value="IG_FLMN"/>
    <property type="match status" value="13"/>
</dbReference>
<dbReference type="InterPro" id="IPR013783">
    <property type="entry name" value="Ig-like_fold"/>
</dbReference>